<evidence type="ECO:0000313" key="3">
    <source>
        <dbReference type="Proteomes" id="UP000663929"/>
    </source>
</evidence>
<feature type="domain" description="ATP-grasp" evidence="1">
    <location>
        <begin position="139"/>
        <end position="293"/>
    </location>
</feature>
<gene>
    <name evidence="2" type="ORF">J3U87_22055</name>
</gene>
<dbReference type="EMBL" id="CP071793">
    <property type="protein sequence ID" value="QTD48272.1"/>
    <property type="molecule type" value="Genomic_DNA"/>
</dbReference>
<accession>A0A8A4TGH1</accession>
<reference evidence="2" key="1">
    <citation type="submission" date="2021-03" db="EMBL/GenBank/DDBJ databases">
        <title>Acanthopleuribacteraceae sp. M133.</title>
        <authorList>
            <person name="Wang G."/>
        </authorList>
    </citation>
    <scope>NUCLEOTIDE SEQUENCE</scope>
    <source>
        <strain evidence="2">M133</strain>
    </source>
</reference>
<dbReference type="KEGG" id="scor:J3U87_22055"/>
<dbReference type="RefSeq" id="WP_237377929.1">
    <property type="nucleotide sequence ID" value="NZ_CP071793.1"/>
</dbReference>
<evidence type="ECO:0000313" key="2">
    <source>
        <dbReference type="EMBL" id="QTD48272.1"/>
    </source>
</evidence>
<dbReference type="InterPro" id="IPR025643">
    <property type="entry name" value="R2K_3"/>
</dbReference>
<dbReference type="Proteomes" id="UP000663929">
    <property type="component" value="Chromosome"/>
</dbReference>
<name>A0A8A4TGH1_SULCO</name>
<organism evidence="2 3">
    <name type="scientific">Sulfidibacter corallicola</name>
    <dbReference type="NCBI Taxonomy" id="2818388"/>
    <lineage>
        <taxon>Bacteria</taxon>
        <taxon>Pseudomonadati</taxon>
        <taxon>Acidobacteriota</taxon>
        <taxon>Holophagae</taxon>
        <taxon>Acanthopleuribacterales</taxon>
        <taxon>Acanthopleuribacteraceae</taxon>
        <taxon>Sulfidibacter</taxon>
    </lineage>
</organism>
<evidence type="ECO:0000259" key="1">
    <source>
        <dbReference type="Pfam" id="PF14243"/>
    </source>
</evidence>
<sequence length="306" mass="34846">MLILYNLDPFEMKGIDEAFCEEANCARSHGFSVFPFDHDEICNGSPVRAVRCIPKAEVPRKGLCRSWMLTPHEYERLYAALQDRGLQLINSPESYRHCHYLPESYEIIKDHTPETVWIPSNQLSDESIAKALARFEGSAVVIKDYVKSQKHYWNEACFIPDASNLTQAKSVIARFRELQDQCLEGGLVCRRYVPLLQIGTHPRSGMPLGLEYRIFFFEGHAVLTKPYWPEMKTDHEEVPLDRFNQIASQVKSQFFTMDVAKTESGSWLIVELGDAQVSGLPRPADAELLFQNLKSLSDENQSGLGI</sequence>
<dbReference type="Pfam" id="PF14243">
    <property type="entry name" value="R2K_3"/>
    <property type="match status" value="1"/>
</dbReference>
<protein>
    <submittedName>
        <fullName evidence="2">ATP-grasp domain-containing protein</fullName>
    </submittedName>
</protein>
<keyword evidence="3" id="KW-1185">Reference proteome</keyword>
<proteinExistence type="predicted"/>
<dbReference type="AlphaFoldDB" id="A0A8A4TGH1"/>